<gene>
    <name evidence="2" type="primary">ND4L</name>
</gene>
<feature type="transmembrane region" description="Helical" evidence="1">
    <location>
        <begin position="45"/>
        <end position="68"/>
    </location>
</feature>
<dbReference type="GeneID" id="71889811"/>
<evidence type="ECO:0000256" key="1">
    <source>
        <dbReference type="SAM" id="Phobius"/>
    </source>
</evidence>
<proteinExistence type="predicted"/>
<dbReference type="AlphaFoldDB" id="A0A8F2WDM2"/>
<dbReference type="RefSeq" id="YP_010354356.1">
    <property type="nucleotide sequence ID" value="NC_062716.1"/>
</dbReference>
<name>A0A8F2WDM2_LEPDS</name>
<geneLocation type="mitochondrion" evidence="2"/>
<dbReference type="EMBL" id="MT075728">
    <property type="protein sequence ID" value="QWW33377.1"/>
    <property type="molecule type" value="Genomic_DNA"/>
</dbReference>
<keyword evidence="2" id="KW-0496">Mitochondrion</keyword>
<protein>
    <submittedName>
        <fullName evidence="2">NADH dehydrogenase subunit 4L</fullName>
    </submittedName>
</protein>
<reference evidence="2" key="1">
    <citation type="submission" date="2020-02" db="EMBL/GenBank/DDBJ databases">
        <authorList>
            <person name="Fang Y."/>
            <person name="Fang W."/>
            <person name="Sun E."/>
        </authorList>
    </citation>
    <scope>NUCLEOTIDE SEQUENCE</scope>
</reference>
<feature type="transmembrane region" description="Helical" evidence="1">
    <location>
        <begin position="12"/>
        <end position="39"/>
    </location>
</feature>
<keyword evidence="1" id="KW-0472">Membrane</keyword>
<organism evidence="2">
    <name type="scientific">Lepidoglyphus destructor</name>
    <name type="common">Storage mite</name>
    <name type="synonym">Glycyphagus destructor</name>
    <dbReference type="NCBI Taxonomy" id="36936"/>
    <lineage>
        <taxon>Eukaryota</taxon>
        <taxon>Metazoa</taxon>
        <taxon>Ecdysozoa</taxon>
        <taxon>Arthropoda</taxon>
        <taxon>Chelicerata</taxon>
        <taxon>Arachnida</taxon>
        <taxon>Acari</taxon>
        <taxon>Acariformes</taxon>
        <taxon>Sarcoptiformes</taxon>
        <taxon>Astigmata</taxon>
        <taxon>Glycyphagoidea</taxon>
        <taxon>Glycyphagidae</taxon>
        <taxon>Lepidoglyphus</taxon>
    </lineage>
</organism>
<dbReference type="Gene3D" id="1.10.287.3510">
    <property type="match status" value="1"/>
</dbReference>
<keyword evidence="1" id="KW-0812">Transmembrane</keyword>
<evidence type="ECO:0000313" key="2">
    <source>
        <dbReference type="EMBL" id="QWW33377.1"/>
    </source>
</evidence>
<dbReference type="CTD" id="4539"/>
<keyword evidence="1" id="KW-1133">Transmembrane helix</keyword>
<sequence length="84" mass="9421">MLSLLMGFMVFLILLYSSSHFLIVLLVVEFMVLLIFFSFLLLSGSWFMCLMFLLVGVCMGAYGVCLLVSSSRSKGSLHLMSFSM</sequence>
<accession>A0A8F2WDM2</accession>